<dbReference type="InterPro" id="IPR012816">
    <property type="entry name" value="NADAR"/>
</dbReference>
<dbReference type="Gene3D" id="1.10.357.40">
    <property type="entry name" value="YbiA-like"/>
    <property type="match status" value="1"/>
</dbReference>
<evidence type="ECO:0000256" key="1">
    <source>
        <dbReference type="ARBA" id="ARBA00000022"/>
    </source>
</evidence>
<reference evidence="4 5" key="1">
    <citation type="submission" date="2019-06" db="EMBL/GenBank/DDBJ databases">
        <title>Draft genome of Aliikangiella marina GYP-15.</title>
        <authorList>
            <person name="Wang G."/>
        </authorList>
    </citation>
    <scope>NUCLEOTIDE SEQUENCE [LARGE SCALE GENOMIC DNA]</scope>
    <source>
        <strain evidence="4 5">GYP-15</strain>
    </source>
</reference>
<dbReference type="EMBL" id="VIKR01000005">
    <property type="protein sequence ID" value="TQV72243.1"/>
    <property type="molecule type" value="Genomic_DNA"/>
</dbReference>
<evidence type="ECO:0000313" key="4">
    <source>
        <dbReference type="EMBL" id="TQV72243.1"/>
    </source>
</evidence>
<protein>
    <submittedName>
        <fullName evidence="4">NADAR family protein</fullName>
    </submittedName>
</protein>
<proteinExistence type="predicted"/>
<dbReference type="CDD" id="cd15457">
    <property type="entry name" value="NADAR"/>
    <property type="match status" value="1"/>
</dbReference>
<gene>
    <name evidence="4" type="ORF">FLL45_18670</name>
</gene>
<dbReference type="AlphaFoldDB" id="A0A545T4V6"/>
<dbReference type="Pfam" id="PF08719">
    <property type="entry name" value="NADAR"/>
    <property type="match status" value="1"/>
</dbReference>
<dbReference type="OrthoDB" id="67297at2"/>
<comment type="caution">
    <text evidence="4">The sequence shown here is derived from an EMBL/GenBank/DDBJ whole genome shotgun (WGS) entry which is preliminary data.</text>
</comment>
<dbReference type="NCBIfam" id="TIGR02464">
    <property type="entry name" value="ribofla_fusion"/>
    <property type="match status" value="1"/>
</dbReference>
<dbReference type="InterPro" id="IPR037238">
    <property type="entry name" value="YbiA-like_sf"/>
</dbReference>
<sequence>MDIKNKDELLAYLAREKRIKYVFFWGHTNKNKALVNKTCFSQWYPSSFELDGVTYQTAEHYMMAEKARIFGNSELVSKIIEATNPSKAKALGRQVTGFTNEIWNRHRFEVVVRGNLAKFSQNKTMKEYLLSTNRRVLVEASPADNIWGIGLTEDHKDASNPFKWKGLNLLGFALMEVRKLLKE</sequence>
<comment type="catalytic activity">
    <reaction evidence="2">
        <text>2,5-diamino-6-hydroxy-4-(5-phosphoribosylamino)-pyrimidine + H2O = 2,5,6-triamino-4-hydroxypyrimidine + D-ribose 5-phosphate</text>
        <dbReference type="Rhea" id="RHEA:23436"/>
        <dbReference type="ChEBI" id="CHEBI:15377"/>
        <dbReference type="ChEBI" id="CHEBI:58614"/>
        <dbReference type="ChEBI" id="CHEBI:78346"/>
        <dbReference type="ChEBI" id="CHEBI:137796"/>
    </reaction>
</comment>
<accession>A0A545T4V6</accession>
<dbReference type="Proteomes" id="UP000317839">
    <property type="component" value="Unassembled WGS sequence"/>
</dbReference>
<organism evidence="4 5">
    <name type="scientific">Aliikangiella marina</name>
    <dbReference type="NCBI Taxonomy" id="1712262"/>
    <lineage>
        <taxon>Bacteria</taxon>
        <taxon>Pseudomonadati</taxon>
        <taxon>Pseudomonadota</taxon>
        <taxon>Gammaproteobacteria</taxon>
        <taxon>Oceanospirillales</taxon>
        <taxon>Pleioneaceae</taxon>
        <taxon>Aliikangiella</taxon>
    </lineage>
</organism>
<keyword evidence="5" id="KW-1185">Reference proteome</keyword>
<evidence type="ECO:0000256" key="2">
    <source>
        <dbReference type="ARBA" id="ARBA00000751"/>
    </source>
</evidence>
<dbReference type="RefSeq" id="WP_142943573.1">
    <property type="nucleotide sequence ID" value="NZ_VIKR01000005.1"/>
</dbReference>
<dbReference type="SUPFAM" id="SSF143990">
    <property type="entry name" value="YbiA-like"/>
    <property type="match status" value="1"/>
</dbReference>
<feature type="domain" description="NADAR" evidence="3">
    <location>
        <begin position="23"/>
        <end position="181"/>
    </location>
</feature>
<name>A0A545T4V6_9GAMM</name>
<evidence type="ECO:0000313" key="5">
    <source>
        <dbReference type="Proteomes" id="UP000317839"/>
    </source>
</evidence>
<evidence type="ECO:0000259" key="3">
    <source>
        <dbReference type="Pfam" id="PF08719"/>
    </source>
</evidence>
<comment type="catalytic activity">
    <reaction evidence="1">
        <text>5-amino-6-(5-phospho-D-ribosylamino)uracil + H2O = 5,6-diaminouracil + D-ribose 5-phosphate</text>
        <dbReference type="Rhea" id="RHEA:55020"/>
        <dbReference type="ChEBI" id="CHEBI:15377"/>
        <dbReference type="ChEBI" id="CHEBI:46252"/>
        <dbReference type="ChEBI" id="CHEBI:58453"/>
        <dbReference type="ChEBI" id="CHEBI:78346"/>
    </reaction>
</comment>